<dbReference type="Proteomes" id="UP000593610">
    <property type="component" value="Segment"/>
</dbReference>
<accession>A0A7S6R8V5</accession>
<reference evidence="1 2" key="1">
    <citation type="submission" date="2020-09" db="EMBL/GenBank/DDBJ databases">
        <title>The genomes of Klebsiella penumoniae phages isolated from sewage.</title>
        <authorList>
            <person name="Fang Q."/>
            <person name="Feng Y."/>
            <person name="Zong Z."/>
        </authorList>
    </citation>
    <scope>NUCLEOTIDE SEQUENCE [LARGE SCALE GENOMIC DNA]</scope>
    <source>
        <strain evidence="1 2">066037</strain>
    </source>
</reference>
<protein>
    <submittedName>
        <fullName evidence="1">Uncharacterized protein</fullName>
    </submittedName>
</protein>
<gene>
    <name evidence="1" type="ORF">HGLPNJFB_00095</name>
</gene>
<evidence type="ECO:0000313" key="1">
    <source>
        <dbReference type="EMBL" id="QOV07046.1"/>
    </source>
</evidence>
<sequence>MTIACPNLESLMDCVAGLVKRGLTFKADASSLTITLTGGY</sequence>
<proteinExistence type="predicted"/>
<keyword evidence="2" id="KW-1185">Reference proteome</keyword>
<evidence type="ECO:0000313" key="2">
    <source>
        <dbReference type="Proteomes" id="UP000593610"/>
    </source>
</evidence>
<organism evidence="1 2">
    <name type="scientific">Klebsiella phage 066037</name>
    <dbReference type="NCBI Taxonomy" id="2777395"/>
    <lineage>
        <taxon>Viruses</taxon>
        <taxon>Duplodnaviria</taxon>
        <taxon>Heunggongvirae</taxon>
        <taxon>Uroviricota</taxon>
        <taxon>Caudoviricetes</taxon>
        <taxon>Autographivirales</taxon>
        <taxon>Autotranscriptaviridae</taxon>
        <taxon>Studiervirinae</taxon>
        <taxon>Przondovirus</taxon>
        <taxon>Przondovirus pv066037</taxon>
    </lineage>
</organism>
<name>A0A7S6R8V5_9CAUD</name>
<dbReference type="EMBL" id="MW042800">
    <property type="protein sequence ID" value="QOV07046.1"/>
    <property type="molecule type" value="Genomic_DNA"/>
</dbReference>